<name>A0A0E9TDB4_ANGAN</name>
<sequence length="9" mass="1127">MHVSEIILW</sequence>
<organism evidence="1">
    <name type="scientific">Anguilla anguilla</name>
    <name type="common">European freshwater eel</name>
    <name type="synonym">Muraena anguilla</name>
    <dbReference type="NCBI Taxonomy" id="7936"/>
    <lineage>
        <taxon>Eukaryota</taxon>
        <taxon>Metazoa</taxon>
        <taxon>Chordata</taxon>
        <taxon>Craniata</taxon>
        <taxon>Vertebrata</taxon>
        <taxon>Euteleostomi</taxon>
        <taxon>Actinopterygii</taxon>
        <taxon>Neopterygii</taxon>
        <taxon>Teleostei</taxon>
        <taxon>Anguilliformes</taxon>
        <taxon>Anguillidae</taxon>
        <taxon>Anguilla</taxon>
    </lineage>
</organism>
<reference evidence="1" key="1">
    <citation type="submission" date="2014-11" db="EMBL/GenBank/DDBJ databases">
        <authorList>
            <person name="Amaro Gonzalez C."/>
        </authorList>
    </citation>
    <scope>NUCLEOTIDE SEQUENCE</scope>
</reference>
<dbReference type="EMBL" id="GBXM01057165">
    <property type="protein sequence ID" value="JAH51412.1"/>
    <property type="molecule type" value="Transcribed_RNA"/>
</dbReference>
<accession>A0A0E9TDB4</accession>
<proteinExistence type="predicted"/>
<evidence type="ECO:0000313" key="1">
    <source>
        <dbReference type="EMBL" id="JAH51412.1"/>
    </source>
</evidence>
<protein>
    <submittedName>
        <fullName evidence="1">Uncharacterized protein</fullName>
    </submittedName>
</protein>
<reference evidence="1" key="2">
    <citation type="journal article" date="2015" name="Fish Shellfish Immunol.">
        <title>Early steps in the European eel (Anguilla anguilla)-Vibrio vulnificus interaction in the gills: Role of the RtxA13 toxin.</title>
        <authorList>
            <person name="Callol A."/>
            <person name="Pajuelo D."/>
            <person name="Ebbesson L."/>
            <person name="Teles M."/>
            <person name="MacKenzie S."/>
            <person name="Amaro C."/>
        </authorList>
    </citation>
    <scope>NUCLEOTIDE SEQUENCE</scope>
</reference>